<evidence type="ECO:0000313" key="2">
    <source>
        <dbReference type="EMBL" id="KKQ15571.1"/>
    </source>
</evidence>
<sequence length="197" mass="23056">MLKFKRMMDQIDHKPNRAQILWESTKTNLHHLTPNHLFKTAMFSVFTVGATTIALQTLEIRDLKDRMNSQETQVKELKSFVTELAQEQSYISGLFAKTSSSFIASETANDERTQELSRNLELAKIDKNDLKNSLQGLKNQTRDNTCMVLILIDNYPRKEFFIEPQTLQNCYRKQDRFSEFVRQLMEKNKTNVTNLSR</sequence>
<protein>
    <submittedName>
        <fullName evidence="2">Uncharacterized protein</fullName>
    </submittedName>
</protein>
<comment type="caution">
    <text evidence="2">The sequence shown here is derived from an EMBL/GenBank/DDBJ whole genome shotgun (WGS) entry which is preliminary data.</text>
</comment>
<name>A0A0G0IHQ5_9BACT</name>
<accession>A0A0G0IHQ5</accession>
<feature type="coiled-coil region" evidence="1">
    <location>
        <begin position="113"/>
        <end position="140"/>
    </location>
</feature>
<organism evidence="2 3">
    <name type="scientific">Candidatus Daviesbacteria bacterium GW2011_GWA1_36_8</name>
    <dbReference type="NCBI Taxonomy" id="1618417"/>
    <lineage>
        <taxon>Bacteria</taxon>
        <taxon>Candidatus Daviesiibacteriota</taxon>
    </lineage>
</organism>
<evidence type="ECO:0000256" key="1">
    <source>
        <dbReference type="SAM" id="Coils"/>
    </source>
</evidence>
<proteinExistence type="predicted"/>
<dbReference type="Proteomes" id="UP000034448">
    <property type="component" value="Unassembled WGS sequence"/>
</dbReference>
<gene>
    <name evidence="2" type="ORF">US28_C0014G0014</name>
</gene>
<feature type="coiled-coil region" evidence="1">
    <location>
        <begin position="53"/>
        <end position="80"/>
    </location>
</feature>
<keyword evidence="1" id="KW-0175">Coiled coil</keyword>
<dbReference type="AlphaFoldDB" id="A0A0G0IHQ5"/>
<dbReference type="EMBL" id="LBSJ01000014">
    <property type="protein sequence ID" value="KKQ15571.1"/>
    <property type="molecule type" value="Genomic_DNA"/>
</dbReference>
<reference evidence="2 3" key="1">
    <citation type="journal article" date="2015" name="Nature">
        <title>rRNA introns, odd ribosomes, and small enigmatic genomes across a large radiation of phyla.</title>
        <authorList>
            <person name="Brown C.T."/>
            <person name="Hug L.A."/>
            <person name="Thomas B.C."/>
            <person name="Sharon I."/>
            <person name="Castelle C.J."/>
            <person name="Singh A."/>
            <person name="Wilkins M.J."/>
            <person name="Williams K.H."/>
            <person name="Banfield J.F."/>
        </authorList>
    </citation>
    <scope>NUCLEOTIDE SEQUENCE [LARGE SCALE GENOMIC DNA]</scope>
</reference>
<evidence type="ECO:0000313" key="3">
    <source>
        <dbReference type="Proteomes" id="UP000034448"/>
    </source>
</evidence>